<keyword evidence="3" id="KW-1185">Reference proteome</keyword>
<evidence type="ECO:0000313" key="1">
    <source>
        <dbReference type="EMBL" id="PNT62666.1"/>
    </source>
</evidence>
<sequence length="60" mass="6854">MYWTDHTGTEVPTDQDHQNLEMNNTVSLEGCPIGIRLRVFIAPQCHKQIRAEEKGESLTN</sequence>
<proteinExistence type="predicted"/>
<dbReference type="Proteomes" id="UP000008810">
    <property type="component" value="Chromosome 4"/>
</dbReference>
<dbReference type="AlphaFoldDB" id="A0A2K2CKV7"/>
<reference evidence="1 2" key="1">
    <citation type="journal article" date="2010" name="Nature">
        <title>Genome sequencing and analysis of the model grass Brachypodium distachyon.</title>
        <authorList>
            <consortium name="International Brachypodium Initiative"/>
        </authorList>
    </citation>
    <scope>NUCLEOTIDE SEQUENCE [LARGE SCALE GENOMIC DNA]</scope>
    <source>
        <strain evidence="1 2">Bd21</strain>
    </source>
</reference>
<reference evidence="1" key="2">
    <citation type="submission" date="2017-06" db="EMBL/GenBank/DDBJ databases">
        <title>WGS assembly of Brachypodium distachyon.</title>
        <authorList>
            <consortium name="The International Brachypodium Initiative"/>
            <person name="Lucas S."/>
            <person name="Harmon-Smith M."/>
            <person name="Lail K."/>
            <person name="Tice H."/>
            <person name="Grimwood J."/>
            <person name="Bruce D."/>
            <person name="Barry K."/>
            <person name="Shu S."/>
            <person name="Lindquist E."/>
            <person name="Wang M."/>
            <person name="Pitluck S."/>
            <person name="Vogel J.P."/>
            <person name="Garvin D.F."/>
            <person name="Mockler T.C."/>
            <person name="Schmutz J."/>
            <person name="Rokhsar D."/>
            <person name="Bevan M.W."/>
        </authorList>
    </citation>
    <scope>NUCLEOTIDE SEQUENCE</scope>
    <source>
        <strain evidence="1">Bd21</strain>
    </source>
</reference>
<dbReference type="InParanoid" id="A0A2K2CKV7"/>
<gene>
    <name evidence="1" type="ORF">BRADI_4g06691v3</name>
</gene>
<name>A0A2K2CKV7_BRADI</name>
<dbReference type="EnsemblPlants" id="PNT62666">
    <property type="protein sequence ID" value="PNT62666"/>
    <property type="gene ID" value="BRADI_4g06691v3"/>
</dbReference>
<dbReference type="EMBL" id="CM000883">
    <property type="protein sequence ID" value="PNT62666.1"/>
    <property type="molecule type" value="Genomic_DNA"/>
</dbReference>
<dbReference type="Gramene" id="PNT62666">
    <property type="protein sequence ID" value="PNT62666"/>
    <property type="gene ID" value="BRADI_4g06691v3"/>
</dbReference>
<protein>
    <submittedName>
        <fullName evidence="1 2">Uncharacterized protein</fullName>
    </submittedName>
</protein>
<evidence type="ECO:0000313" key="2">
    <source>
        <dbReference type="EnsemblPlants" id="PNT62666"/>
    </source>
</evidence>
<reference evidence="2" key="3">
    <citation type="submission" date="2018-08" db="UniProtKB">
        <authorList>
            <consortium name="EnsemblPlants"/>
        </authorList>
    </citation>
    <scope>IDENTIFICATION</scope>
    <source>
        <strain evidence="2">cv. Bd21</strain>
    </source>
</reference>
<evidence type="ECO:0000313" key="3">
    <source>
        <dbReference type="Proteomes" id="UP000008810"/>
    </source>
</evidence>
<accession>A0A2K2CKV7</accession>
<organism evidence="1">
    <name type="scientific">Brachypodium distachyon</name>
    <name type="common">Purple false brome</name>
    <name type="synonym">Trachynia distachya</name>
    <dbReference type="NCBI Taxonomy" id="15368"/>
    <lineage>
        <taxon>Eukaryota</taxon>
        <taxon>Viridiplantae</taxon>
        <taxon>Streptophyta</taxon>
        <taxon>Embryophyta</taxon>
        <taxon>Tracheophyta</taxon>
        <taxon>Spermatophyta</taxon>
        <taxon>Magnoliopsida</taxon>
        <taxon>Liliopsida</taxon>
        <taxon>Poales</taxon>
        <taxon>Poaceae</taxon>
        <taxon>BOP clade</taxon>
        <taxon>Pooideae</taxon>
        <taxon>Stipodae</taxon>
        <taxon>Brachypodieae</taxon>
        <taxon>Brachypodium</taxon>
    </lineage>
</organism>